<dbReference type="Pfam" id="PF13472">
    <property type="entry name" value="Lipase_GDSL_2"/>
    <property type="match status" value="1"/>
</dbReference>
<sequence length="228" mass="23545">MMCLQKYGALALGNKVAIAALLICAATGAARAETVTVLAFGDSLTQGYGLPDGDGFVPSLQAWLDDQGREVTVINGGVSGDTTAGGLSRVDWSLEPQVDAMILTLGGNDMLRGLPPEMTRENLDGILEIAEGKGVEVLLVGLQAPGNYGPDYKAEFDAIFPDLANEHETLYAPSFFAGILPDGGTPEQAAGMMQADGIHPNAEGVDLIVEALGPSVLELVDAVDAGSD</sequence>
<reference evidence="3" key="1">
    <citation type="journal article" date="2014" name="Int. J. Syst. Evol. Microbiol.">
        <title>Complete genome sequence of Corynebacterium casei LMG S-19264T (=DSM 44701T), isolated from a smear-ripened cheese.</title>
        <authorList>
            <consortium name="US DOE Joint Genome Institute (JGI-PGF)"/>
            <person name="Walter F."/>
            <person name="Albersmeier A."/>
            <person name="Kalinowski J."/>
            <person name="Ruckert C."/>
        </authorList>
    </citation>
    <scope>NUCLEOTIDE SEQUENCE</scope>
    <source>
        <strain evidence="3">CGMCC 1.15762</strain>
    </source>
</reference>
<dbReference type="AlphaFoldDB" id="A0A8J3EHF3"/>
<evidence type="ECO:0000313" key="3">
    <source>
        <dbReference type="EMBL" id="GGG80029.1"/>
    </source>
</evidence>
<proteinExistence type="predicted"/>
<dbReference type="GO" id="GO:0004622">
    <property type="term" value="F:phosphatidylcholine lysophospholipase activity"/>
    <property type="evidence" value="ECO:0007669"/>
    <property type="project" value="TreeGrafter"/>
</dbReference>
<dbReference type="RefSeq" id="WP_188791200.1">
    <property type="nucleotide sequence ID" value="NZ_BMJV01000006.1"/>
</dbReference>
<evidence type="ECO:0000313" key="4">
    <source>
        <dbReference type="Proteomes" id="UP000617145"/>
    </source>
</evidence>
<evidence type="ECO:0000256" key="1">
    <source>
        <dbReference type="SAM" id="SignalP"/>
    </source>
</evidence>
<dbReference type="CDD" id="cd01822">
    <property type="entry name" value="Lysophospholipase_L1_like"/>
    <property type="match status" value="1"/>
</dbReference>
<comment type="caution">
    <text evidence="3">The sequence shown here is derived from an EMBL/GenBank/DDBJ whole genome shotgun (WGS) entry which is preliminary data.</text>
</comment>
<protein>
    <submittedName>
        <fullName evidence="3">Arylesterase</fullName>
    </submittedName>
</protein>
<feature type="chain" id="PRO_5035289875" evidence="1">
    <location>
        <begin position="33"/>
        <end position="228"/>
    </location>
</feature>
<feature type="signal peptide" evidence="1">
    <location>
        <begin position="1"/>
        <end position="32"/>
    </location>
</feature>
<dbReference type="InterPro" id="IPR036514">
    <property type="entry name" value="SGNH_hydro_sf"/>
</dbReference>
<keyword evidence="4" id="KW-1185">Reference proteome</keyword>
<dbReference type="PANTHER" id="PTHR30383">
    <property type="entry name" value="THIOESTERASE 1/PROTEASE 1/LYSOPHOSPHOLIPASE L1"/>
    <property type="match status" value="1"/>
</dbReference>
<dbReference type="InterPro" id="IPR013830">
    <property type="entry name" value="SGNH_hydro"/>
</dbReference>
<gene>
    <name evidence="3" type="ORF">GCM10011415_31690</name>
</gene>
<reference evidence="3" key="2">
    <citation type="submission" date="2020-09" db="EMBL/GenBank/DDBJ databases">
        <authorList>
            <person name="Sun Q."/>
            <person name="Zhou Y."/>
        </authorList>
    </citation>
    <scope>NUCLEOTIDE SEQUENCE</scope>
    <source>
        <strain evidence="3">CGMCC 1.15762</strain>
    </source>
</reference>
<dbReference type="Gene3D" id="3.40.50.1110">
    <property type="entry name" value="SGNH hydrolase"/>
    <property type="match status" value="1"/>
</dbReference>
<evidence type="ECO:0000259" key="2">
    <source>
        <dbReference type="Pfam" id="PF13472"/>
    </source>
</evidence>
<accession>A0A8J3EHF3</accession>
<name>A0A8J3EHF3_9RHOB</name>
<dbReference type="Proteomes" id="UP000617145">
    <property type="component" value="Unassembled WGS sequence"/>
</dbReference>
<dbReference type="InterPro" id="IPR051532">
    <property type="entry name" value="Ester_Hydrolysis_Enzymes"/>
</dbReference>
<keyword evidence="1" id="KW-0732">Signal</keyword>
<organism evidence="3 4">
    <name type="scientific">Salipiger pallidus</name>
    <dbReference type="NCBI Taxonomy" id="1775170"/>
    <lineage>
        <taxon>Bacteria</taxon>
        <taxon>Pseudomonadati</taxon>
        <taxon>Pseudomonadota</taxon>
        <taxon>Alphaproteobacteria</taxon>
        <taxon>Rhodobacterales</taxon>
        <taxon>Roseobacteraceae</taxon>
        <taxon>Salipiger</taxon>
    </lineage>
</organism>
<dbReference type="SUPFAM" id="SSF52266">
    <property type="entry name" value="SGNH hydrolase"/>
    <property type="match status" value="1"/>
</dbReference>
<dbReference type="PANTHER" id="PTHR30383:SF24">
    <property type="entry name" value="THIOESTERASE 1_PROTEASE 1_LYSOPHOSPHOLIPASE L1"/>
    <property type="match status" value="1"/>
</dbReference>
<dbReference type="EMBL" id="BMJV01000006">
    <property type="protein sequence ID" value="GGG80029.1"/>
    <property type="molecule type" value="Genomic_DNA"/>
</dbReference>
<feature type="domain" description="SGNH hydrolase-type esterase" evidence="2">
    <location>
        <begin position="39"/>
        <end position="205"/>
    </location>
</feature>